<dbReference type="InterPro" id="IPR001965">
    <property type="entry name" value="Znf_PHD"/>
</dbReference>
<dbReference type="eggNOG" id="ENOG502QRNB">
    <property type="taxonomic scope" value="Eukaryota"/>
</dbReference>
<keyword evidence="4" id="KW-0862">Zinc</keyword>
<feature type="compositionally biased region" description="Basic residues" evidence="7">
    <location>
        <begin position="229"/>
        <end position="247"/>
    </location>
</feature>
<dbReference type="Pfam" id="PF22970">
    <property type="entry name" value="DUF7028"/>
    <property type="match status" value="1"/>
</dbReference>
<accession>B9S401</accession>
<dbReference type="InterPro" id="IPR019786">
    <property type="entry name" value="Zinc_finger_PHD-type_CS"/>
</dbReference>
<gene>
    <name evidence="9" type="ORF">RCOM_0557280</name>
</gene>
<dbReference type="EMBL" id="EQ973863">
    <property type="protein sequence ID" value="EEF41682.1"/>
    <property type="molecule type" value="Genomic_DNA"/>
</dbReference>
<dbReference type="GO" id="GO:0008270">
    <property type="term" value="F:zinc ion binding"/>
    <property type="evidence" value="ECO:0007669"/>
    <property type="project" value="UniProtKB-KW"/>
</dbReference>
<reference evidence="10" key="1">
    <citation type="journal article" date="2010" name="Nat. Biotechnol.">
        <title>Draft genome sequence of the oilseed species Ricinus communis.</title>
        <authorList>
            <person name="Chan A.P."/>
            <person name="Crabtree J."/>
            <person name="Zhao Q."/>
            <person name="Lorenzi H."/>
            <person name="Orvis J."/>
            <person name="Puiu D."/>
            <person name="Melake-Berhan A."/>
            <person name="Jones K.M."/>
            <person name="Redman J."/>
            <person name="Chen G."/>
            <person name="Cahoon E.B."/>
            <person name="Gedil M."/>
            <person name="Stanke M."/>
            <person name="Haas B.J."/>
            <person name="Wortman J.R."/>
            <person name="Fraser-Liggett C.M."/>
            <person name="Ravel J."/>
            <person name="Rabinowicz P.D."/>
        </authorList>
    </citation>
    <scope>NUCLEOTIDE SEQUENCE [LARGE SCALE GENOMIC DNA]</scope>
    <source>
        <strain evidence="10">cv. Hale</strain>
    </source>
</reference>
<dbReference type="PROSITE" id="PS50016">
    <property type="entry name" value="ZF_PHD_2"/>
    <property type="match status" value="1"/>
</dbReference>
<dbReference type="Proteomes" id="UP000008311">
    <property type="component" value="Unassembled WGS sequence"/>
</dbReference>
<dbReference type="InterPro" id="IPR011011">
    <property type="entry name" value="Znf_FYVE_PHD"/>
</dbReference>
<dbReference type="PANTHER" id="PTHR46309:SF1">
    <property type="entry name" value="PHD FINGER PROTEIN 12"/>
    <property type="match status" value="1"/>
</dbReference>
<feature type="compositionally biased region" description="Basic and acidic residues" evidence="7">
    <location>
        <begin position="347"/>
        <end position="356"/>
    </location>
</feature>
<evidence type="ECO:0000313" key="10">
    <source>
        <dbReference type="Proteomes" id="UP000008311"/>
    </source>
</evidence>
<evidence type="ECO:0000256" key="7">
    <source>
        <dbReference type="SAM" id="MobiDB-lite"/>
    </source>
</evidence>
<evidence type="ECO:0000256" key="2">
    <source>
        <dbReference type="ARBA" id="ARBA00022723"/>
    </source>
</evidence>
<keyword evidence="10" id="KW-1185">Reference proteome</keyword>
<dbReference type="PANTHER" id="PTHR46309">
    <property type="entry name" value="PHD FINGER PROTEIN 12"/>
    <property type="match status" value="1"/>
</dbReference>
<dbReference type="PROSITE" id="PS01359">
    <property type="entry name" value="ZF_PHD_1"/>
    <property type="match status" value="1"/>
</dbReference>
<feature type="compositionally biased region" description="Polar residues" evidence="7">
    <location>
        <begin position="178"/>
        <end position="187"/>
    </location>
</feature>
<dbReference type="InParanoid" id="B9S401"/>
<dbReference type="InterPro" id="IPR054292">
    <property type="entry name" value="DUF7028"/>
</dbReference>
<dbReference type="Gene3D" id="3.30.40.10">
    <property type="entry name" value="Zinc/RING finger domain, C3HC4 (zinc finger)"/>
    <property type="match status" value="1"/>
</dbReference>
<feature type="domain" description="PHD-type" evidence="8">
    <location>
        <begin position="869"/>
        <end position="914"/>
    </location>
</feature>
<keyword evidence="2" id="KW-0479">Metal-binding</keyword>
<dbReference type="Pfam" id="PF00628">
    <property type="entry name" value="PHD"/>
    <property type="match status" value="1"/>
</dbReference>
<feature type="region of interest" description="Disordered" evidence="7">
    <location>
        <begin position="1"/>
        <end position="26"/>
    </location>
</feature>
<dbReference type="GO" id="GO:0006357">
    <property type="term" value="P:regulation of transcription by RNA polymerase II"/>
    <property type="evidence" value="ECO:0000318"/>
    <property type="project" value="GO_Central"/>
</dbReference>
<evidence type="ECO:0000256" key="5">
    <source>
        <dbReference type="ARBA" id="ARBA00023242"/>
    </source>
</evidence>
<dbReference type="STRING" id="3988.B9S401"/>
<protein>
    <recommendedName>
        <fullName evidence="8">PHD-type domain-containing protein</fullName>
    </recommendedName>
</protein>
<dbReference type="InterPro" id="IPR056511">
    <property type="entry name" value="IDM1_C"/>
</dbReference>
<evidence type="ECO:0000256" key="3">
    <source>
        <dbReference type="ARBA" id="ARBA00022771"/>
    </source>
</evidence>
<evidence type="ECO:0000256" key="1">
    <source>
        <dbReference type="ARBA" id="ARBA00004123"/>
    </source>
</evidence>
<dbReference type="Pfam" id="PF23209">
    <property type="entry name" value="IDM1_C"/>
    <property type="match status" value="2"/>
</dbReference>
<dbReference type="InterPro" id="IPR032308">
    <property type="entry name" value="TDBD"/>
</dbReference>
<dbReference type="GO" id="GO:0003677">
    <property type="term" value="F:DNA binding"/>
    <property type="evidence" value="ECO:0007669"/>
    <property type="project" value="InterPro"/>
</dbReference>
<feature type="compositionally biased region" description="Basic residues" evidence="7">
    <location>
        <begin position="423"/>
        <end position="432"/>
    </location>
</feature>
<dbReference type="GO" id="GO:0005634">
    <property type="term" value="C:nucleus"/>
    <property type="evidence" value="ECO:0000318"/>
    <property type="project" value="GO_Central"/>
</dbReference>
<evidence type="ECO:0000256" key="6">
    <source>
        <dbReference type="PROSITE-ProRule" id="PRU00146"/>
    </source>
</evidence>
<dbReference type="SMART" id="SM00384">
    <property type="entry name" value="AT_hook"/>
    <property type="match status" value="5"/>
</dbReference>
<feature type="region of interest" description="Disordered" evidence="7">
    <location>
        <begin position="650"/>
        <end position="670"/>
    </location>
</feature>
<evidence type="ECO:0000259" key="8">
    <source>
        <dbReference type="PROSITE" id="PS50016"/>
    </source>
</evidence>
<feature type="compositionally biased region" description="Basic and acidic residues" evidence="7">
    <location>
        <begin position="548"/>
        <end position="558"/>
    </location>
</feature>
<dbReference type="InterPro" id="IPR017956">
    <property type="entry name" value="AT_hook_DNA-bd_motif"/>
</dbReference>
<dbReference type="SMART" id="SM00249">
    <property type="entry name" value="PHD"/>
    <property type="match status" value="2"/>
</dbReference>
<feature type="compositionally biased region" description="Basic and acidic residues" evidence="7">
    <location>
        <begin position="433"/>
        <end position="460"/>
    </location>
</feature>
<dbReference type="InterPro" id="IPR019787">
    <property type="entry name" value="Znf_PHD-finger"/>
</dbReference>
<keyword evidence="3 6" id="KW-0863">Zinc-finger</keyword>
<dbReference type="SUPFAM" id="SSF57903">
    <property type="entry name" value="FYVE/PHD zinc finger"/>
    <property type="match status" value="1"/>
</dbReference>
<proteinExistence type="predicted"/>
<feature type="region of interest" description="Disordered" evidence="7">
    <location>
        <begin position="530"/>
        <end position="558"/>
    </location>
</feature>
<dbReference type="Pfam" id="PF02178">
    <property type="entry name" value="AT_hook"/>
    <property type="match status" value="4"/>
</dbReference>
<evidence type="ECO:0000256" key="4">
    <source>
        <dbReference type="ARBA" id="ARBA00022833"/>
    </source>
</evidence>
<comment type="subcellular location">
    <subcellularLocation>
        <location evidence="1">Nucleus</location>
    </subcellularLocation>
</comment>
<dbReference type="GO" id="GO:0003714">
    <property type="term" value="F:transcription corepressor activity"/>
    <property type="evidence" value="ECO:0000318"/>
    <property type="project" value="GO_Central"/>
</dbReference>
<feature type="region of interest" description="Disordered" evidence="7">
    <location>
        <begin position="156"/>
        <end position="460"/>
    </location>
</feature>
<feature type="compositionally biased region" description="Basic residues" evidence="7">
    <location>
        <begin position="371"/>
        <end position="382"/>
    </location>
</feature>
<sequence length="1700" mass="188119">MREGLRSSGKLLVEAEKGEASPATLEVNSTKEKGCYLSDEKAPNLIGSGIEEEKVASTSKEKAVGLKHEECGIGSDIGEDKIAECSSNKKKRSIIVGEGESEDDHCVKKLKSREDDMVDGRPQVVRRVLRSMSAAKCEGNVHNEKGQINGGFIAERTIGKTGSEEERIKEEKEKTDNLHYSCQSDDMVNTKLEHKRGQPPKFQESDEYEKKLADIQKGEIDQSADRGSYHLKNKLSNRIKRKRGRPRKSQESDEFQGTWGDVEKGEIDQSAGHESHHLNKKLSNEIKRKRGRPPKSQESNEFQQKWGDVEKGEVDQYAGLHNKSSNEKKCKRGRPPKSQESDVFQQKCDDVEKGEIDQSAGQESHQFNNKVSKKIKRKRGRPPKAQQSDGSEKKWGGVEKEVIDLSIGQQSRAPNNEAINFLKPRRGRPSRAKKSDLSEKKRADPEEEACDRVADEKSDQLDNEVRENLKHNLERPFKLNKAKKVGALRKKKMGRPSKDNIHDVNHNIRRNSSLSGKRLLVKENNTKLFPGKKIKDNSEENVGNTKQKAGEITHSRSERQAVRDKIVDMLLGAGWEIQHRPRNGRQYMDAVYVNPEGRTHWSVTLAYRVLKKHYEDGNGGSKMHNSSFQFTPIPEEELSILTKVMIKERSDKNKKKKKWNKGEKGDKTAGAVNKKKWKLQKRKLGAWAGVSHKMLKGRKKLKNRHCQQDDLAATLGEGSTVSVRGHKRLETHGRKRCSLIARKSQDGIESDKDGYVLYNGKRTVLAWMIDLGTVPLDGKVQYLKRRKARFVTKGSITTDGIQCDCCNKTFTSAEFEAHAGGKSCQPFENIYLETGSSLLQCQLDSWYKEDDSAHKGFHFIDIDGEDPNDDTCGICGDGGDLICCDSCPSTFHQSCLEIRKFPSGLWHCMYCLCKFCGMVGGNTCQRDGNMAAVSHALVTCHLCEDKYHHSCFQEKDIINADPGSPSFCGNNCQELYERLQMLFGVKQELEAGFSWTFVRRFDVSSDISVSGMSWKVDCNSKVAVALQIMDECFVPMVDHKSGVNLIRNIVYSFGSNFNRLNYSGFFNAVLERGDEMIAAASIRYFYSMPVSFHSSLSMGLCSLNVGKLVIPAISELTGTWTSVFGFKHLEGSDKQIMRNMNMMVFPGVDMLQKPLLKHPFTEENMHPIEGLNSTKREEFHTKEEMKKFFNENCSAGCDLKGSSESDVTHSGNIMNEHAAVESSSVLDGCLNDISDITAQNASDKIPVDQSKGILNPHDSLCDARDQTGDEMLNNSDKRCSNEVNLEASSQAGVPCASNIVSQPAAAGSGLPHPDGCSDETTDITNQNVLDKKCDDYSTLISKNVEHTPDSLVHNTAEIISSHSQELVSDHGRKVTDQNADLADESGSVVDGCPNYTSDSTTQGAIDKIPDDRSGVISNHLGVRNRMVNPPDSLCDARVQPVYEMLNGSDKRCSNELDLKASGETGVPHASNIIGKPATAGSALQHPDGTNETTDITIQDVIQKKCYDHLSPISENERDLDPLVHNTTEIISFHSQELVCEHGAKVSYSYVADSVSETTNISNNVFQSTLPEAPENVQDSLDGCFAALPIEQNMSSMGNDAHCISLEVGIGVGGEHDLKDASNTAQKGTILLHGGLDSDRTHVNTELLKPPGSDFEIDVIQRNSESTCSSSSAPSVILHCASGGGNSCGAPEVVILSNQAN</sequence>
<evidence type="ECO:0000313" key="9">
    <source>
        <dbReference type="EMBL" id="EEF41682.1"/>
    </source>
</evidence>
<feature type="compositionally biased region" description="Polar residues" evidence="7">
    <location>
        <begin position="359"/>
        <end position="370"/>
    </location>
</feature>
<dbReference type="PRINTS" id="PR00929">
    <property type="entry name" value="ATHOOK"/>
</dbReference>
<feature type="compositionally biased region" description="Polar residues" evidence="7">
    <location>
        <begin position="407"/>
        <end position="418"/>
    </location>
</feature>
<feature type="compositionally biased region" description="Basic and acidic residues" evidence="7">
    <location>
        <begin position="390"/>
        <end position="403"/>
    </location>
</feature>
<dbReference type="InterPro" id="IPR042163">
    <property type="entry name" value="PHF12"/>
</dbReference>
<feature type="compositionally biased region" description="Basic and acidic residues" evidence="7">
    <location>
        <begin position="208"/>
        <end position="228"/>
    </location>
</feature>
<keyword evidence="5" id="KW-0539">Nucleus</keyword>
<feature type="compositionally biased region" description="Basic and acidic residues" evidence="7">
    <location>
        <begin position="261"/>
        <end position="286"/>
    </location>
</feature>
<dbReference type="Pfam" id="PF16135">
    <property type="entry name" value="TDBD"/>
    <property type="match status" value="1"/>
</dbReference>
<name>B9S401_RICCO</name>
<organism evidence="9 10">
    <name type="scientific">Ricinus communis</name>
    <name type="common">Castor bean</name>
    <dbReference type="NCBI Taxonomy" id="3988"/>
    <lineage>
        <taxon>Eukaryota</taxon>
        <taxon>Viridiplantae</taxon>
        <taxon>Streptophyta</taxon>
        <taxon>Embryophyta</taxon>
        <taxon>Tracheophyta</taxon>
        <taxon>Spermatophyta</taxon>
        <taxon>Magnoliopsida</taxon>
        <taxon>eudicotyledons</taxon>
        <taxon>Gunneridae</taxon>
        <taxon>Pentapetalae</taxon>
        <taxon>rosids</taxon>
        <taxon>fabids</taxon>
        <taxon>Malpighiales</taxon>
        <taxon>Euphorbiaceae</taxon>
        <taxon>Acalyphoideae</taxon>
        <taxon>Acalypheae</taxon>
        <taxon>Ricinus</taxon>
    </lineage>
</organism>
<dbReference type="InterPro" id="IPR013083">
    <property type="entry name" value="Znf_RING/FYVE/PHD"/>
</dbReference>
<feature type="compositionally biased region" description="Basic and acidic residues" evidence="7">
    <location>
        <begin position="162"/>
        <end position="177"/>
    </location>
</feature>